<accession>A0A3M0CFW8</accession>
<dbReference type="InParanoid" id="A0A3M0CFW8"/>
<dbReference type="AlphaFoldDB" id="A0A3M0CFW8"/>
<dbReference type="InterPro" id="IPR018119">
    <property type="entry name" value="Strictosidine_synth_cons-reg"/>
</dbReference>
<dbReference type="GO" id="GO:0016787">
    <property type="term" value="F:hydrolase activity"/>
    <property type="evidence" value="ECO:0007669"/>
    <property type="project" value="TreeGrafter"/>
</dbReference>
<evidence type="ECO:0000259" key="4">
    <source>
        <dbReference type="Pfam" id="PF03088"/>
    </source>
</evidence>
<protein>
    <submittedName>
        <fullName evidence="5">Gluconolactonase</fullName>
    </submittedName>
</protein>
<dbReference type="GO" id="GO:0012505">
    <property type="term" value="C:endomembrane system"/>
    <property type="evidence" value="ECO:0007669"/>
    <property type="project" value="TreeGrafter"/>
</dbReference>
<dbReference type="Proteomes" id="UP000271227">
    <property type="component" value="Unassembled WGS sequence"/>
</dbReference>
<dbReference type="Pfam" id="PF20067">
    <property type="entry name" value="SSL_N"/>
    <property type="match status" value="1"/>
</dbReference>
<dbReference type="PANTHER" id="PTHR10426">
    <property type="entry name" value="STRICTOSIDINE SYNTHASE-RELATED"/>
    <property type="match status" value="1"/>
</dbReference>
<evidence type="ECO:0000313" key="6">
    <source>
        <dbReference type="Proteomes" id="UP000271227"/>
    </source>
</evidence>
<dbReference type="Gene3D" id="2.120.10.30">
    <property type="entry name" value="TolB, C-terminal domain"/>
    <property type="match status" value="1"/>
</dbReference>
<dbReference type="PANTHER" id="PTHR10426:SF88">
    <property type="entry name" value="ADIPOCYTE PLASMA MEMBRANE-ASSOCIATED PROTEIN HEMOMUCIN-RELATED"/>
    <property type="match status" value="1"/>
</dbReference>
<feature type="domain" description="Strictosidine synthase conserved region" evidence="4">
    <location>
        <begin position="142"/>
        <end position="228"/>
    </location>
</feature>
<proteinExistence type="inferred from homology"/>
<evidence type="ECO:0000256" key="1">
    <source>
        <dbReference type="ARBA" id="ARBA00009191"/>
    </source>
</evidence>
<evidence type="ECO:0000313" key="5">
    <source>
        <dbReference type="EMBL" id="RMB08498.1"/>
    </source>
</evidence>
<evidence type="ECO:0000256" key="2">
    <source>
        <dbReference type="ARBA" id="ARBA00022553"/>
    </source>
</evidence>
<dbReference type="RefSeq" id="WP_121937859.1">
    <property type="nucleotide sequence ID" value="NZ_REFR01000010.1"/>
</dbReference>
<keyword evidence="3" id="KW-0325">Glycoprotein</keyword>
<comment type="caution">
    <text evidence="5">The sequence shown here is derived from an EMBL/GenBank/DDBJ whole genome shotgun (WGS) entry which is preliminary data.</text>
</comment>
<gene>
    <name evidence="5" type="ORF">BXY39_1132</name>
</gene>
<name>A0A3M0CFW8_9PROT</name>
<dbReference type="Pfam" id="PF03088">
    <property type="entry name" value="Str_synth"/>
    <property type="match status" value="1"/>
</dbReference>
<reference evidence="5 6" key="1">
    <citation type="submission" date="2018-10" db="EMBL/GenBank/DDBJ databases">
        <title>Genomic Encyclopedia of Archaeal and Bacterial Type Strains, Phase II (KMG-II): from individual species to whole genera.</title>
        <authorList>
            <person name="Goeker M."/>
        </authorList>
    </citation>
    <scope>NUCLEOTIDE SEQUENCE [LARGE SCALE GENOMIC DNA]</scope>
    <source>
        <strain evidence="5 6">DSM 25217</strain>
    </source>
</reference>
<dbReference type="InterPro" id="IPR011042">
    <property type="entry name" value="6-blade_b-propeller_TolB-like"/>
</dbReference>
<dbReference type="SUPFAM" id="SSF63829">
    <property type="entry name" value="Calcium-dependent phosphotriesterase"/>
    <property type="match status" value="1"/>
</dbReference>
<evidence type="ECO:0000256" key="3">
    <source>
        <dbReference type="ARBA" id="ARBA00023180"/>
    </source>
</evidence>
<organism evidence="5 6">
    <name type="scientific">Eilatimonas milleporae</name>
    <dbReference type="NCBI Taxonomy" id="911205"/>
    <lineage>
        <taxon>Bacteria</taxon>
        <taxon>Pseudomonadati</taxon>
        <taxon>Pseudomonadota</taxon>
        <taxon>Alphaproteobacteria</taxon>
        <taxon>Kordiimonadales</taxon>
        <taxon>Kordiimonadaceae</taxon>
        <taxon>Eilatimonas</taxon>
    </lineage>
</organism>
<keyword evidence="2" id="KW-0597">Phosphoprotein</keyword>
<keyword evidence="6" id="KW-1185">Reference proteome</keyword>
<comment type="similarity">
    <text evidence="1">Belongs to the strictosidine synthase family.</text>
</comment>
<sequence>MVAGAILLLSAAFLLWPGRLDPLAWAPPDDPGFTGDFAVNTALGRAEVIALDTGHGPEDVAVDGQGRLYGGLADGRIVRILPDGRQEIFAVIAGGRPLGLHFDGRGQLIVADAYRGLLSISPAGTVTVLSTEADGIPFRFTDDVDVARDGRIYFTDASWRYSQPDYRLDIMSGRGYGRLLVHDPAVGTTATLLDNLYFANGVALSAAEDFILINETGRYRVRRLWLKGARSGQDEVFIDNLPGFPDGISHGEGSGLFWLALASPRSALLDRVHPYPWLKRLIAKLPKSIQPSARPHGHVVALREDGRVAASLQAPDGRPVTFITSVEEAGGTLHFGSLEAPQIGRMAVPEALLPR</sequence>
<dbReference type="EMBL" id="REFR01000010">
    <property type="protein sequence ID" value="RMB08498.1"/>
    <property type="molecule type" value="Genomic_DNA"/>
</dbReference>
<dbReference type="OrthoDB" id="9775406at2"/>